<keyword evidence="4 6" id="KW-1133">Transmembrane helix</keyword>
<dbReference type="InterPro" id="IPR036259">
    <property type="entry name" value="MFS_trans_sf"/>
</dbReference>
<dbReference type="InterPro" id="IPR020846">
    <property type="entry name" value="MFS_dom"/>
</dbReference>
<reference evidence="9" key="1">
    <citation type="journal article" date="2019" name="Int. J. Syst. Evol. Microbiol.">
        <title>The Global Catalogue of Microorganisms (GCM) 10K type strain sequencing project: providing services to taxonomists for standard genome sequencing and annotation.</title>
        <authorList>
            <consortium name="The Broad Institute Genomics Platform"/>
            <consortium name="The Broad Institute Genome Sequencing Center for Infectious Disease"/>
            <person name="Wu L."/>
            <person name="Ma J."/>
        </authorList>
    </citation>
    <scope>NUCLEOTIDE SEQUENCE [LARGE SCALE GENOMIC DNA]</scope>
    <source>
        <strain evidence="9">JCM 14234</strain>
    </source>
</reference>
<evidence type="ECO:0000259" key="7">
    <source>
        <dbReference type="PROSITE" id="PS50850"/>
    </source>
</evidence>
<dbReference type="CDD" id="cd06173">
    <property type="entry name" value="MFS_MefA_like"/>
    <property type="match status" value="1"/>
</dbReference>
<organism evidence="8 9">
    <name type="scientific">Gordonia defluvii</name>
    <dbReference type="NCBI Taxonomy" id="283718"/>
    <lineage>
        <taxon>Bacteria</taxon>
        <taxon>Bacillati</taxon>
        <taxon>Actinomycetota</taxon>
        <taxon>Actinomycetes</taxon>
        <taxon>Mycobacteriales</taxon>
        <taxon>Gordoniaceae</taxon>
        <taxon>Gordonia</taxon>
    </lineage>
</organism>
<feature type="transmembrane region" description="Helical" evidence="6">
    <location>
        <begin position="58"/>
        <end position="79"/>
    </location>
</feature>
<accession>A0ABP6LBV4</accession>
<comment type="caution">
    <text evidence="8">The sequence shown here is derived from an EMBL/GenBank/DDBJ whole genome shotgun (WGS) entry which is preliminary data.</text>
</comment>
<dbReference type="PROSITE" id="PS50850">
    <property type="entry name" value="MFS"/>
    <property type="match status" value="1"/>
</dbReference>
<feature type="transmembrane region" description="Helical" evidence="6">
    <location>
        <begin position="362"/>
        <end position="385"/>
    </location>
</feature>
<evidence type="ECO:0000256" key="6">
    <source>
        <dbReference type="SAM" id="Phobius"/>
    </source>
</evidence>
<feature type="transmembrane region" description="Helical" evidence="6">
    <location>
        <begin position="28"/>
        <end position="52"/>
    </location>
</feature>
<keyword evidence="3 6" id="KW-0812">Transmembrane</keyword>
<keyword evidence="5 6" id="KW-0472">Membrane</keyword>
<feature type="transmembrane region" description="Helical" evidence="6">
    <location>
        <begin position="391"/>
        <end position="415"/>
    </location>
</feature>
<evidence type="ECO:0000256" key="2">
    <source>
        <dbReference type="ARBA" id="ARBA00022475"/>
    </source>
</evidence>
<dbReference type="InterPro" id="IPR011701">
    <property type="entry name" value="MFS"/>
</dbReference>
<keyword evidence="2" id="KW-1003">Cell membrane</keyword>
<feature type="transmembrane region" description="Helical" evidence="6">
    <location>
        <begin position="185"/>
        <end position="204"/>
    </location>
</feature>
<feature type="domain" description="Major facilitator superfamily (MFS) profile" evidence="7">
    <location>
        <begin position="25"/>
        <end position="420"/>
    </location>
</feature>
<evidence type="ECO:0000256" key="4">
    <source>
        <dbReference type="ARBA" id="ARBA00022989"/>
    </source>
</evidence>
<comment type="subcellular location">
    <subcellularLocation>
        <location evidence="1">Cell membrane</location>
        <topology evidence="1">Multi-pass membrane protein</topology>
    </subcellularLocation>
</comment>
<name>A0ABP6LBV4_9ACTN</name>
<feature type="transmembrane region" description="Helical" evidence="6">
    <location>
        <begin position="329"/>
        <end position="350"/>
    </location>
</feature>
<proteinExistence type="predicted"/>
<evidence type="ECO:0000313" key="8">
    <source>
        <dbReference type="EMBL" id="GAA3036304.1"/>
    </source>
</evidence>
<protein>
    <submittedName>
        <fullName evidence="8">Tetracycline efflux MFS transporter Tet(V)</fullName>
    </submittedName>
</protein>
<dbReference type="Pfam" id="PF07690">
    <property type="entry name" value="MFS_1"/>
    <property type="match status" value="1"/>
</dbReference>
<dbReference type="EMBL" id="BAAAVS010000023">
    <property type="protein sequence ID" value="GAA3036304.1"/>
    <property type="molecule type" value="Genomic_DNA"/>
</dbReference>
<feature type="transmembrane region" description="Helical" evidence="6">
    <location>
        <begin position="245"/>
        <end position="267"/>
    </location>
</feature>
<feature type="transmembrane region" description="Helical" evidence="6">
    <location>
        <begin position="159"/>
        <end position="179"/>
    </location>
</feature>
<gene>
    <name evidence="8" type="primary">tet(V)</name>
    <name evidence="8" type="ORF">GCM10010528_16240</name>
</gene>
<evidence type="ECO:0000256" key="3">
    <source>
        <dbReference type="ARBA" id="ARBA00022692"/>
    </source>
</evidence>
<dbReference type="Proteomes" id="UP001501035">
    <property type="component" value="Unassembled WGS sequence"/>
</dbReference>
<sequence>MTATAPMPQQPLQLPRALAPFAHRQYRWLAVGLILSMFADGVWAITLVWQVIGLGGQPVQVSIATAASAIGMVVSTLAGGVLADRVSQRRIVIGLEMAKTVVFALVAAASVTGNLQLGHVVLAALLAGVTTGMYYPAYSAMLPSILPSSELQAANGVEGFLRPVAYQAVGPVIAGWIIAATAPGYAVMVAAAASIASGLCYLVMPPVPVRRESNELRGNPVRGILTDLAEGFGYLRRTPWLWSTLLYSTVLVLATLGPIEVLIPFFLRERAGGDAADHALVLAAYGIGAAITSLLFASIPMPRRYLTLMFAIWGVSSVPLILIGVAHSVWVVVVAGFVMGVLFDGPMVLWGTLLQRRVPPTLLGRVASLDFFVSVALMPVSMAIAAPVGQALGLTTTFVLAGLLPVPMAVVFYLAARLWRDEVEHPLNDEPDQN</sequence>
<feature type="transmembrane region" description="Helical" evidence="6">
    <location>
        <begin position="117"/>
        <end position="138"/>
    </location>
</feature>
<keyword evidence="9" id="KW-1185">Reference proteome</keyword>
<evidence type="ECO:0000256" key="1">
    <source>
        <dbReference type="ARBA" id="ARBA00004651"/>
    </source>
</evidence>
<evidence type="ECO:0000313" key="9">
    <source>
        <dbReference type="Proteomes" id="UP001501035"/>
    </source>
</evidence>
<dbReference type="PANTHER" id="PTHR23513:SF11">
    <property type="entry name" value="STAPHYLOFERRIN A TRANSPORTER"/>
    <property type="match status" value="1"/>
</dbReference>
<evidence type="ECO:0000256" key="5">
    <source>
        <dbReference type="ARBA" id="ARBA00023136"/>
    </source>
</evidence>
<dbReference type="PANTHER" id="PTHR23513">
    <property type="entry name" value="INTEGRAL MEMBRANE EFFLUX PROTEIN-RELATED"/>
    <property type="match status" value="1"/>
</dbReference>
<dbReference type="SUPFAM" id="SSF103473">
    <property type="entry name" value="MFS general substrate transporter"/>
    <property type="match status" value="1"/>
</dbReference>
<feature type="transmembrane region" description="Helical" evidence="6">
    <location>
        <begin position="305"/>
        <end position="323"/>
    </location>
</feature>
<feature type="transmembrane region" description="Helical" evidence="6">
    <location>
        <begin position="91"/>
        <end position="111"/>
    </location>
</feature>
<dbReference type="Gene3D" id="1.20.1250.20">
    <property type="entry name" value="MFS general substrate transporter like domains"/>
    <property type="match status" value="1"/>
</dbReference>
<feature type="transmembrane region" description="Helical" evidence="6">
    <location>
        <begin position="279"/>
        <end position="298"/>
    </location>
</feature>